<dbReference type="PIRSF" id="PIRSF016478">
    <property type="entry name" value="Coatomer_esu"/>
    <property type="match status" value="1"/>
</dbReference>
<organism evidence="14 15">
    <name type="scientific">Megalurothrips usitatus</name>
    <name type="common">bean blossom thrips</name>
    <dbReference type="NCBI Taxonomy" id="439358"/>
    <lineage>
        <taxon>Eukaryota</taxon>
        <taxon>Metazoa</taxon>
        <taxon>Ecdysozoa</taxon>
        <taxon>Arthropoda</taxon>
        <taxon>Hexapoda</taxon>
        <taxon>Insecta</taxon>
        <taxon>Pterygota</taxon>
        <taxon>Neoptera</taxon>
        <taxon>Paraneoptera</taxon>
        <taxon>Thysanoptera</taxon>
        <taxon>Terebrantia</taxon>
        <taxon>Thripoidea</taxon>
        <taxon>Thripidae</taxon>
        <taxon>Megalurothrips</taxon>
    </lineage>
</organism>
<dbReference type="GO" id="GO:0006890">
    <property type="term" value="P:retrograde vesicle-mediated transport, Golgi to endoplasmic reticulum"/>
    <property type="evidence" value="ECO:0007669"/>
    <property type="project" value="InterPro"/>
</dbReference>
<proteinExistence type="inferred from homology"/>
<protein>
    <recommendedName>
        <fullName evidence="5">Coatomer subunit epsilon</fullName>
    </recommendedName>
    <alternativeName>
        <fullName evidence="13">Epsilon-coat protein</fullName>
    </alternativeName>
</protein>
<dbReference type="EMBL" id="JAPTSV010000012">
    <property type="protein sequence ID" value="KAJ1522382.1"/>
    <property type="molecule type" value="Genomic_DNA"/>
</dbReference>
<evidence type="ECO:0000313" key="14">
    <source>
        <dbReference type="EMBL" id="KAJ1522382.1"/>
    </source>
</evidence>
<dbReference type="Gene3D" id="1.25.40.10">
    <property type="entry name" value="Tetratricopeptide repeat domain"/>
    <property type="match status" value="1"/>
</dbReference>
<name>A0AAV7XDE9_9NEOP</name>
<dbReference type="GO" id="GO:0015031">
    <property type="term" value="P:protein transport"/>
    <property type="evidence" value="ECO:0007669"/>
    <property type="project" value="UniProtKB-KW"/>
</dbReference>
<dbReference type="AlphaFoldDB" id="A0AAV7XDE9"/>
<dbReference type="SUPFAM" id="SSF48452">
    <property type="entry name" value="TPR-like"/>
    <property type="match status" value="1"/>
</dbReference>
<comment type="subunit">
    <text evidence="4">Oligomeric complex that consists of at least the alpha, beta, beta', gamma, delta, epsilon and zeta subunits.</text>
</comment>
<evidence type="ECO:0000256" key="10">
    <source>
        <dbReference type="ARBA" id="ARBA00023034"/>
    </source>
</evidence>
<evidence type="ECO:0000256" key="11">
    <source>
        <dbReference type="ARBA" id="ARBA00023136"/>
    </source>
</evidence>
<dbReference type="GO" id="GO:0006891">
    <property type="term" value="P:intra-Golgi vesicle-mediated transport"/>
    <property type="evidence" value="ECO:0007669"/>
    <property type="project" value="TreeGrafter"/>
</dbReference>
<comment type="subcellular location">
    <subcellularLocation>
        <location evidence="2">Cytoplasmic vesicle</location>
        <location evidence="2">COPI-coated vesicle membrane</location>
        <topology evidence="2">Peripheral membrane protein</topology>
        <orientation evidence="2">Cytoplasmic side</orientation>
    </subcellularLocation>
    <subcellularLocation>
        <location evidence="1">Golgi apparatus membrane</location>
        <topology evidence="1">Peripheral membrane protein</topology>
        <orientation evidence="1">Cytoplasmic side</orientation>
    </subcellularLocation>
</comment>
<keyword evidence="11" id="KW-0472">Membrane</keyword>
<evidence type="ECO:0000256" key="9">
    <source>
        <dbReference type="ARBA" id="ARBA00022927"/>
    </source>
</evidence>
<keyword evidence="10" id="KW-0333">Golgi apparatus</keyword>
<dbReference type="PANTHER" id="PTHR10805">
    <property type="entry name" value="COATOMER SUBUNIT EPSILON"/>
    <property type="match status" value="1"/>
</dbReference>
<evidence type="ECO:0000256" key="4">
    <source>
        <dbReference type="ARBA" id="ARBA00011775"/>
    </source>
</evidence>
<dbReference type="InterPro" id="IPR006822">
    <property type="entry name" value="Coatomer_esu"/>
</dbReference>
<comment type="caution">
    <text evidence="14">The sequence shown here is derived from an EMBL/GenBank/DDBJ whole genome shotgun (WGS) entry which is preliminary data.</text>
</comment>
<evidence type="ECO:0000313" key="15">
    <source>
        <dbReference type="Proteomes" id="UP001075354"/>
    </source>
</evidence>
<keyword evidence="12" id="KW-0968">Cytoplasmic vesicle</keyword>
<dbReference type="GO" id="GO:0006888">
    <property type="term" value="P:endoplasmic reticulum to Golgi vesicle-mediated transport"/>
    <property type="evidence" value="ECO:0007669"/>
    <property type="project" value="TreeGrafter"/>
</dbReference>
<dbReference type="GO" id="GO:0005198">
    <property type="term" value="F:structural molecule activity"/>
    <property type="evidence" value="ECO:0007669"/>
    <property type="project" value="InterPro"/>
</dbReference>
<dbReference type="GO" id="GO:0000139">
    <property type="term" value="C:Golgi membrane"/>
    <property type="evidence" value="ECO:0007669"/>
    <property type="project" value="UniProtKB-SubCell"/>
</dbReference>
<dbReference type="PANTHER" id="PTHR10805:SF0">
    <property type="entry name" value="COATOMER SUBUNIT EPSILON"/>
    <property type="match status" value="1"/>
</dbReference>
<accession>A0AAV7XDE9</accession>
<keyword evidence="15" id="KW-1185">Reference proteome</keyword>
<evidence type="ECO:0000256" key="5">
    <source>
        <dbReference type="ARBA" id="ARBA00015828"/>
    </source>
</evidence>
<evidence type="ECO:0000256" key="1">
    <source>
        <dbReference type="ARBA" id="ARBA00004255"/>
    </source>
</evidence>
<evidence type="ECO:0000256" key="2">
    <source>
        <dbReference type="ARBA" id="ARBA00004347"/>
    </source>
</evidence>
<reference evidence="14" key="1">
    <citation type="submission" date="2022-12" db="EMBL/GenBank/DDBJ databases">
        <title>Chromosome-level genome assembly of the bean flower thrips Megalurothrips usitatus.</title>
        <authorList>
            <person name="Ma L."/>
            <person name="Liu Q."/>
            <person name="Li H."/>
            <person name="Cai W."/>
        </authorList>
    </citation>
    <scope>NUCLEOTIDE SEQUENCE</scope>
    <source>
        <strain evidence="14">Cailab_2022a</strain>
    </source>
</reference>
<keyword evidence="7" id="KW-0963">Cytoplasm</keyword>
<evidence type="ECO:0000256" key="7">
    <source>
        <dbReference type="ARBA" id="ARBA00022490"/>
    </source>
</evidence>
<evidence type="ECO:0000256" key="3">
    <source>
        <dbReference type="ARBA" id="ARBA00008827"/>
    </source>
</evidence>
<dbReference type="Pfam" id="PF04733">
    <property type="entry name" value="Coatomer_E"/>
    <property type="match status" value="1"/>
</dbReference>
<keyword evidence="8" id="KW-0931">ER-Golgi transport</keyword>
<evidence type="ECO:0000256" key="8">
    <source>
        <dbReference type="ARBA" id="ARBA00022892"/>
    </source>
</evidence>
<keyword evidence="6" id="KW-0813">Transport</keyword>
<dbReference type="Proteomes" id="UP001075354">
    <property type="component" value="Chromosome 12"/>
</dbReference>
<dbReference type="GO" id="GO:0030126">
    <property type="term" value="C:COPI vesicle coat"/>
    <property type="evidence" value="ECO:0007669"/>
    <property type="project" value="TreeGrafter"/>
</dbReference>
<evidence type="ECO:0000256" key="6">
    <source>
        <dbReference type="ARBA" id="ARBA00022448"/>
    </source>
</evidence>
<sequence length="254" mass="28821">MYRAYIAQKKFRVVLDEVHSGSPPPLRPIRLLAEYFAAPQKGNDIVQQLEQLLSSGVTGYKHLLILTAATIYCQEGNYEAALRVLHQGDHLEYNALNLHIYLRMDRKDLARKELKLMQERDDDATLTQLSQAWVNIAVGGEKSLQDAYYIFQEMIEKYGSTSLLLNGQATCFMGQGKYQEAQTALQEALDKDSNAPDTLINMTALSHYLGKAPEVASRYLTQLQDSHADNDFVKEYNQKKAEFQRLCKQYCASA</sequence>
<evidence type="ECO:0000256" key="12">
    <source>
        <dbReference type="ARBA" id="ARBA00023329"/>
    </source>
</evidence>
<evidence type="ECO:0000256" key="13">
    <source>
        <dbReference type="ARBA" id="ARBA00031602"/>
    </source>
</evidence>
<keyword evidence="9" id="KW-0653">Protein transport</keyword>
<comment type="similarity">
    <text evidence="3">Belongs to the COPE family.</text>
</comment>
<gene>
    <name evidence="14" type="ORF">ONE63_002670</name>
</gene>
<dbReference type="InterPro" id="IPR011990">
    <property type="entry name" value="TPR-like_helical_dom_sf"/>
</dbReference>